<dbReference type="InterPro" id="IPR050925">
    <property type="entry name" value="Rhomboid_protease_S54"/>
</dbReference>
<comment type="similarity">
    <text evidence="2">Belongs to the peptidase S54 family.</text>
</comment>
<name>A0A517SR05_9BACT</name>
<reference evidence="9 10" key="1">
    <citation type="submission" date="2019-02" db="EMBL/GenBank/DDBJ databases">
        <title>Deep-cultivation of Planctomycetes and their phenomic and genomic characterization uncovers novel biology.</title>
        <authorList>
            <person name="Wiegand S."/>
            <person name="Jogler M."/>
            <person name="Boedeker C."/>
            <person name="Pinto D."/>
            <person name="Vollmers J."/>
            <person name="Rivas-Marin E."/>
            <person name="Kohn T."/>
            <person name="Peeters S.H."/>
            <person name="Heuer A."/>
            <person name="Rast P."/>
            <person name="Oberbeckmann S."/>
            <person name="Bunk B."/>
            <person name="Jeske O."/>
            <person name="Meyerdierks A."/>
            <person name="Storesund J.E."/>
            <person name="Kallscheuer N."/>
            <person name="Luecker S."/>
            <person name="Lage O.M."/>
            <person name="Pohl T."/>
            <person name="Merkel B.J."/>
            <person name="Hornburger P."/>
            <person name="Mueller R.-W."/>
            <person name="Bruemmer F."/>
            <person name="Labrenz M."/>
            <person name="Spormann A.M."/>
            <person name="Op den Camp H."/>
            <person name="Overmann J."/>
            <person name="Amann R."/>
            <person name="Jetten M.S.M."/>
            <person name="Mascher T."/>
            <person name="Medema M.H."/>
            <person name="Devos D.P."/>
            <person name="Kaster A.-K."/>
            <person name="Ovreas L."/>
            <person name="Rohde M."/>
            <person name="Galperin M.Y."/>
            <person name="Jogler C."/>
        </authorList>
    </citation>
    <scope>NUCLEOTIDE SEQUENCE [LARGE SCALE GENOMIC DNA]</scope>
    <source>
        <strain evidence="9 10">SV_7m_r</strain>
    </source>
</reference>
<dbReference type="EC" id="3.4.21.105" evidence="9"/>
<dbReference type="Pfam" id="PF01694">
    <property type="entry name" value="Rhomboid"/>
    <property type="match status" value="1"/>
</dbReference>
<sequence length="321" mass="33833">MSSESGKEENRLLNDPNVLAPSPFPIHRLKSDEAVVFDAVSRKRCRDIRLLLTSIGLSSRMEPFQSRFYLIVSQSDVGVAGREIDSYVSENPSETVVVAAPSVNAVGAGAGVIGYSLVMLLFGFLTAPWGMDLNLAEWGAMQSAAVRSGELWRTITALDLHVDAGHLSSNLVFGALFGLLAGRTYGGGLTMLVAVIAGGLGNLLNAYVQPPEHSSIGASTAVFAILGMLIADSFVTAKQRDTGLRRIIRPVVAGLLLFSYLGIGGPRTDVSAHVCGMLMGVAVGFVCRLYLTGWASKTGLQFGSGLAALVLTLAAWTAAFL</sequence>
<comment type="subcellular location">
    <subcellularLocation>
        <location evidence="1">Membrane</location>
        <topology evidence="1">Multi-pass membrane protein</topology>
    </subcellularLocation>
</comment>
<dbReference type="Proteomes" id="UP000315003">
    <property type="component" value="Chromosome"/>
</dbReference>
<feature type="transmembrane region" description="Helical" evidence="7">
    <location>
        <begin position="298"/>
        <end position="319"/>
    </location>
</feature>
<dbReference type="InterPro" id="IPR035952">
    <property type="entry name" value="Rhomboid-like_sf"/>
</dbReference>
<keyword evidence="6 7" id="KW-0472">Membrane</keyword>
<organism evidence="9 10">
    <name type="scientific">Stieleria bergensis</name>
    <dbReference type="NCBI Taxonomy" id="2528025"/>
    <lineage>
        <taxon>Bacteria</taxon>
        <taxon>Pseudomonadati</taxon>
        <taxon>Planctomycetota</taxon>
        <taxon>Planctomycetia</taxon>
        <taxon>Pirellulales</taxon>
        <taxon>Pirellulaceae</taxon>
        <taxon>Stieleria</taxon>
    </lineage>
</organism>
<feature type="domain" description="Peptidase S54 rhomboid" evidence="8">
    <location>
        <begin position="149"/>
        <end position="287"/>
    </location>
</feature>
<dbReference type="InterPro" id="IPR022764">
    <property type="entry name" value="Peptidase_S54_rhomboid_dom"/>
</dbReference>
<dbReference type="PANTHER" id="PTHR43731">
    <property type="entry name" value="RHOMBOID PROTEASE"/>
    <property type="match status" value="1"/>
</dbReference>
<dbReference type="EMBL" id="CP036272">
    <property type="protein sequence ID" value="QDT58549.1"/>
    <property type="molecule type" value="Genomic_DNA"/>
</dbReference>
<proteinExistence type="inferred from homology"/>
<evidence type="ECO:0000256" key="6">
    <source>
        <dbReference type="ARBA" id="ARBA00023136"/>
    </source>
</evidence>
<evidence type="ECO:0000256" key="7">
    <source>
        <dbReference type="SAM" id="Phobius"/>
    </source>
</evidence>
<feature type="transmembrane region" description="Helical" evidence="7">
    <location>
        <begin position="189"/>
        <end position="208"/>
    </location>
</feature>
<evidence type="ECO:0000313" key="9">
    <source>
        <dbReference type="EMBL" id="QDT58549.1"/>
    </source>
</evidence>
<keyword evidence="5 7" id="KW-1133">Transmembrane helix</keyword>
<feature type="transmembrane region" description="Helical" evidence="7">
    <location>
        <begin position="247"/>
        <end position="264"/>
    </location>
</feature>
<evidence type="ECO:0000256" key="2">
    <source>
        <dbReference type="ARBA" id="ARBA00009045"/>
    </source>
</evidence>
<dbReference type="PANTHER" id="PTHR43731:SF14">
    <property type="entry name" value="PRESENILIN-ASSOCIATED RHOMBOID-LIKE PROTEIN, MITOCHONDRIAL"/>
    <property type="match status" value="1"/>
</dbReference>
<evidence type="ECO:0000256" key="1">
    <source>
        <dbReference type="ARBA" id="ARBA00004141"/>
    </source>
</evidence>
<feature type="transmembrane region" description="Helical" evidence="7">
    <location>
        <begin position="270"/>
        <end position="291"/>
    </location>
</feature>
<gene>
    <name evidence="9" type="primary">gluP</name>
    <name evidence="9" type="ORF">SV7mr_10420</name>
</gene>
<dbReference type="GO" id="GO:0006508">
    <property type="term" value="P:proteolysis"/>
    <property type="evidence" value="ECO:0007669"/>
    <property type="project" value="UniProtKB-KW"/>
</dbReference>
<evidence type="ECO:0000256" key="5">
    <source>
        <dbReference type="ARBA" id="ARBA00022989"/>
    </source>
</evidence>
<dbReference type="OrthoDB" id="9813074at2"/>
<keyword evidence="3 7" id="KW-0812">Transmembrane</keyword>
<keyword evidence="10" id="KW-1185">Reference proteome</keyword>
<evidence type="ECO:0000256" key="4">
    <source>
        <dbReference type="ARBA" id="ARBA00022801"/>
    </source>
</evidence>
<keyword evidence="4 9" id="KW-0378">Hydrolase</keyword>
<accession>A0A517SR05</accession>
<dbReference type="RefSeq" id="WP_145269789.1">
    <property type="nucleotide sequence ID" value="NZ_CP036272.1"/>
</dbReference>
<evidence type="ECO:0000256" key="3">
    <source>
        <dbReference type="ARBA" id="ARBA00022692"/>
    </source>
</evidence>
<dbReference type="SUPFAM" id="SSF144091">
    <property type="entry name" value="Rhomboid-like"/>
    <property type="match status" value="1"/>
</dbReference>
<keyword evidence="9" id="KW-0645">Protease</keyword>
<protein>
    <submittedName>
        <fullName evidence="9">Rhomboid protease GluP</fullName>
        <ecNumber evidence="9">3.4.21.105</ecNumber>
    </submittedName>
</protein>
<dbReference type="GO" id="GO:0004252">
    <property type="term" value="F:serine-type endopeptidase activity"/>
    <property type="evidence" value="ECO:0007669"/>
    <property type="project" value="InterPro"/>
</dbReference>
<feature type="transmembrane region" description="Helical" evidence="7">
    <location>
        <begin position="214"/>
        <end position="235"/>
    </location>
</feature>
<evidence type="ECO:0000313" key="10">
    <source>
        <dbReference type="Proteomes" id="UP000315003"/>
    </source>
</evidence>
<dbReference type="Gene3D" id="1.20.1540.10">
    <property type="entry name" value="Rhomboid-like"/>
    <property type="match status" value="1"/>
</dbReference>
<feature type="transmembrane region" description="Helical" evidence="7">
    <location>
        <begin position="112"/>
        <end position="131"/>
    </location>
</feature>
<dbReference type="AlphaFoldDB" id="A0A517SR05"/>
<dbReference type="GO" id="GO:0016020">
    <property type="term" value="C:membrane"/>
    <property type="evidence" value="ECO:0007669"/>
    <property type="project" value="UniProtKB-SubCell"/>
</dbReference>
<evidence type="ECO:0000259" key="8">
    <source>
        <dbReference type="Pfam" id="PF01694"/>
    </source>
</evidence>